<evidence type="ECO:0000313" key="2">
    <source>
        <dbReference type="Proteomes" id="UP000050741"/>
    </source>
</evidence>
<reference evidence="2" key="1">
    <citation type="submission" date="2013-12" db="EMBL/GenBank/DDBJ databases">
        <authorList>
            <person name="Aslett M."/>
        </authorList>
    </citation>
    <scope>NUCLEOTIDE SEQUENCE [LARGE SCALE GENOMIC DNA]</scope>
    <source>
        <strain evidence="2">Lindley</strain>
    </source>
</reference>
<protein>
    <submittedName>
        <fullName evidence="3">Clathrin light chain</fullName>
    </submittedName>
</protein>
<organism evidence="2 3">
    <name type="scientific">Globodera pallida</name>
    <name type="common">Potato cyst nematode worm</name>
    <name type="synonym">Heterodera pallida</name>
    <dbReference type="NCBI Taxonomy" id="36090"/>
    <lineage>
        <taxon>Eukaryota</taxon>
        <taxon>Metazoa</taxon>
        <taxon>Ecdysozoa</taxon>
        <taxon>Nematoda</taxon>
        <taxon>Chromadorea</taxon>
        <taxon>Rhabditida</taxon>
        <taxon>Tylenchina</taxon>
        <taxon>Tylenchomorpha</taxon>
        <taxon>Tylenchoidea</taxon>
        <taxon>Heteroderidae</taxon>
        <taxon>Heteroderinae</taxon>
        <taxon>Globodera</taxon>
    </lineage>
</organism>
<feature type="coiled-coil region" evidence="1">
    <location>
        <begin position="26"/>
        <end position="60"/>
    </location>
</feature>
<dbReference type="Proteomes" id="UP000050741">
    <property type="component" value="Unassembled WGS sequence"/>
</dbReference>
<sequence>MGFCWLTVEKSNHLASWKAVNAGVFHHQQEAQIAVDEEENREFKRESRKLELELKRKILQLAEIDLMNKCSHFSKTQHSVREVTEYKHHKLVVVYDRDNLTEGCSNSFMFGDIGSVSTDSSDKTLTLSTSPTAPETGANLNNVPILVVENVALNVAQDNVHPPEQGESSVGIDFTNPKTAMCDSAPRLVVADEGTETWASDNTNTTQVSGIQNETLQINVTSTSLEDSAVAPKFFDDLKRLKDVFGKM</sequence>
<accession>A0A183BNN9</accession>
<reference evidence="2" key="2">
    <citation type="submission" date="2014-05" db="EMBL/GenBank/DDBJ databases">
        <title>The genome and life-stage specific transcriptomes of Globodera pallida elucidate key aspects of plant parasitism by a cyst nematode.</title>
        <authorList>
            <person name="Cotton J.A."/>
            <person name="Lilley C.J."/>
            <person name="Jones L.M."/>
            <person name="Kikuchi T."/>
            <person name="Reid A.J."/>
            <person name="Thorpe P."/>
            <person name="Tsai I.J."/>
            <person name="Beasley H."/>
            <person name="Blok V."/>
            <person name="Cock P.J.A."/>
            <person name="Van den Akker S.E."/>
            <person name="Holroyd N."/>
            <person name="Hunt M."/>
            <person name="Mantelin S."/>
            <person name="Naghra H."/>
            <person name="Pain A."/>
            <person name="Palomares-Rius J.E."/>
            <person name="Zarowiecki M."/>
            <person name="Berriman M."/>
            <person name="Jones J.T."/>
            <person name="Urwin P.E."/>
        </authorList>
    </citation>
    <scope>NUCLEOTIDE SEQUENCE [LARGE SCALE GENOMIC DNA]</scope>
    <source>
        <strain evidence="2">Lindley</strain>
    </source>
</reference>
<keyword evidence="2" id="KW-1185">Reference proteome</keyword>
<evidence type="ECO:0000313" key="3">
    <source>
        <dbReference type="WBParaSite" id="GPLIN_000222500"/>
    </source>
</evidence>
<evidence type="ECO:0000256" key="1">
    <source>
        <dbReference type="SAM" id="Coils"/>
    </source>
</evidence>
<name>A0A183BNN9_GLOPA</name>
<dbReference type="AlphaFoldDB" id="A0A183BNN9"/>
<keyword evidence="1" id="KW-0175">Coiled coil</keyword>
<proteinExistence type="predicted"/>
<reference evidence="3" key="3">
    <citation type="submission" date="2016-06" db="UniProtKB">
        <authorList>
            <consortium name="WormBaseParasite"/>
        </authorList>
    </citation>
    <scope>IDENTIFICATION</scope>
</reference>
<dbReference type="WBParaSite" id="GPLIN_000222500">
    <property type="protein sequence ID" value="GPLIN_000222500"/>
    <property type="gene ID" value="GPLIN_000222500"/>
</dbReference>